<feature type="transmembrane region" description="Helical" evidence="1">
    <location>
        <begin position="107"/>
        <end position="128"/>
    </location>
</feature>
<sequence>MRRESYFICFIGIKNFRQVFSLLQFCFYRYLLSGLPEEQIYSCPACQSVLLQGLFPFQDFAFCRASYYIFERTSRFYIQSRRRMFACLPSVQVAFFVQRTVFAHYNWYDFGLITLVVFDLCFIVLFFVPRDPNVQVDSFAASRQFIAMSGFIPSYRRL</sequence>
<dbReference type="EMBL" id="CAXDID020000014">
    <property type="protein sequence ID" value="CAL5982089.1"/>
    <property type="molecule type" value="Genomic_DNA"/>
</dbReference>
<keyword evidence="1" id="KW-1133">Transmembrane helix</keyword>
<feature type="transmembrane region" description="Helical" evidence="1">
    <location>
        <begin position="84"/>
        <end position="101"/>
    </location>
</feature>
<dbReference type="Proteomes" id="UP001642409">
    <property type="component" value="Unassembled WGS sequence"/>
</dbReference>
<evidence type="ECO:0000313" key="3">
    <source>
        <dbReference type="EMBL" id="CAL5982089.1"/>
    </source>
</evidence>
<dbReference type="EMBL" id="CATOUU010000831">
    <property type="protein sequence ID" value="CAI9952153.1"/>
    <property type="molecule type" value="Genomic_DNA"/>
</dbReference>
<accession>A0AA86UXK8</accession>
<reference evidence="2" key="1">
    <citation type="submission" date="2023-06" db="EMBL/GenBank/DDBJ databases">
        <authorList>
            <person name="Kurt Z."/>
        </authorList>
    </citation>
    <scope>NUCLEOTIDE SEQUENCE</scope>
</reference>
<dbReference type="AlphaFoldDB" id="A0AA86UXK8"/>
<gene>
    <name evidence="2" type="ORF">HINF_LOCUS39798</name>
    <name evidence="3" type="ORF">HINF_LOCUS6969</name>
</gene>
<evidence type="ECO:0000313" key="2">
    <source>
        <dbReference type="EMBL" id="CAI9952153.1"/>
    </source>
</evidence>
<proteinExistence type="predicted"/>
<comment type="caution">
    <text evidence="2">The sequence shown here is derived from an EMBL/GenBank/DDBJ whole genome shotgun (WGS) entry which is preliminary data.</text>
</comment>
<keyword evidence="1" id="KW-0812">Transmembrane</keyword>
<protein>
    <submittedName>
        <fullName evidence="3">Hypothetical_protein</fullName>
    </submittedName>
</protein>
<evidence type="ECO:0000256" key="1">
    <source>
        <dbReference type="SAM" id="Phobius"/>
    </source>
</evidence>
<evidence type="ECO:0000313" key="4">
    <source>
        <dbReference type="Proteomes" id="UP001642409"/>
    </source>
</evidence>
<name>A0AA86UXK8_9EUKA</name>
<keyword evidence="1" id="KW-0472">Membrane</keyword>
<organism evidence="2">
    <name type="scientific">Hexamita inflata</name>
    <dbReference type="NCBI Taxonomy" id="28002"/>
    <lineage>
        <taxon>Eukaryota</taxon>
        <taxon>Metamonada</taxon>
        <taxon>Diplomonadida</taxon>
        <taxon>Hexamitidae</taxon>
        <taxon>Hexamitinae</taxon>
        <taxon>Hexamita</taxon>
    </lineage>
</organism>
<keyword evidence="4" id="KW-1185">Reference proteome</keyword>
<reference evidence="3 4" key="2">
    <citation type="submission" date="2024-07" db="EMBL/GenBank/DDBJ databases">
        <authorList>
            <person name="Akdeniz Z."/>
        </authorList>
    </citation>
    <scope>NUCLEOTIDE SEQUENCE [LARGE SCALE GENOMIC DNA]</scope>
</reference>